<proteinExistence type="predicted"/>
<keyword evidence="3" id="KW-1185">Reference proteome</keyword>
<dbReference type="Proteomes" id="UP000550508">
    <property type="component" value="Unassembled WGS sequence"/>
</dbReference>
<comment type="caution">
    <text evidence="2">The sequence shown here is derived from an EMBL/GenBank/DDBJ whole genome shotgun (WGS) entry which is preliminary data.</text>
</comment>
<name>A0A849W074_9HYPH</name>
<protein>
    <recommendedName>
        <fullName evidence="1">DUF7507 domain-containing protein</fullName>
    </recommendedName>
</protein>
<dbReference type="InterPro" id="IPR055354">
    <property type="entry name" value="DUF7507"/>
</dbReference>
<organism evidence="2 3">
    <name type="scientific">Phyllobacterium pellucidum</name>
    <dbReference type="NCBI Taxonomy" id="2740464"/>
    <lineage>
        <taxon>Bacteria</taxon>
        <taxon>Pseudomonadati</taxon>
        <taxon>Pseudomonadota</taxon>
        <taxon>Alphaproteobacteria</taxon>
        <taxon>Hyphomicrobiales</taxon>
        <taxon>Phyllobacteriaceae</taxon>
        <taxon>Phyllobacterium</taxon>
    </lineage>
</organism>
<evidence type="ECO:0000313" key="3">
    <source>
        <dbReference type="Proteomes" id="UP000550508"/>
    </source>
</evidence>
<feature type="non-terminal residue" evidence="2">
    <location>
        <position position="1"/>
    </location>
</feature>
<accession>A0A849W074</accession>
<dbReference type="Pfam" id="PF24346">
    <property type="entry name" value="DUF7507"/>
    <property type="match status" value="1"/>
</dbReference>
<dbReference type="AlphaFoldDB" id="A0A849W074"/>
<evidence type="ECO:0000313" key="2">
    <source>
        <dbReference type="EMBL" id="NTS34057.1"/>
    </source>
</evidence>
<dbReference type="RefSeq" id="WP_174208546.1">
    <property type="nucleotide sequence ID" value="NZ_JABUMX010000014.1"/>
</dbReference>
<dbReference type="EMBL" id="JABUMX010000014">
    <property type="protein sequence ID" value="NTS34057.1"/>
    <property type="molecule type" value="Genomic_DNA"/>
</dbReference>
<feature type="domain" description="DUF7507" evidence="1">
    <location>
        <begin position="3"/>
        <end position="54"/>
    </location>
</feature>
<evidence type="ECO:0000259" key="1">
    <source>
        <dbReference type="Pfam" id="PF24346"/>
    </source>
</evidence>
<reference evidence="2 3" key="1">
    <citation type="submission" date="2020-05" db="EMBL/GenBank/DDBJ databases">
        <authorList>
            <person name="Kim M.K."/>
        </authorList>
    </citation>
    <scope>NUCLEOTIDE SEQUENCE [LARGE SCALE GENOMIC DNA]</scope>
    <source>
        <strain evidence="2 3">BT25</strain>
    </source>
</reference>
<gene>
    <name evidence="2" type="ORF">HQ945_22660</name>
</gene>
<sequence>TGSPFKAVGDKVSYAYKVTNSGNVTITKPVSVSDDRIKTVTCTWCRQTANLRPAGA</sequence>